<feature type="region of interest" description="Disordered" evidence="1">
    <location>
        <begin position="1"/>
        <end position="33"/>
    </location>
</feature>
<evidence type="ECO:0000313" key="3">
    <source>
        <dbReference type="Proteomes" id="UP001059597"/>
    </source>
</evidence>
<evidence type="ECO:0000256" key="1">
    <source>
        <dbReference type="SAM" id="MobiDB-lite"/>
    </source>
</evidence>
<dbReference type="EMBL" id="AP026073">
    <property type="protein sequence ID" value="BDM68791.1"/>
    <property type="molecule type" value="Genomic_DNA"/>
</dbReference>
<name>A0ABM7ZR37_STRNI</name>
<accession>A0ABM7ZR37</accession>
<reference evidence="2" key="1">
    <citation type="submission" date="2022-06" db="EMBL/GenBank/DDBJ databases">
        <title>Complete genome sequence of Streptomyces nigrescens HEK616.</title>
        <authorList>
            <person name="Asamizu S."/>
            <person name="Onaka H."/>
        </authorList>
    </citation>
    <scope>NUCLEOTIDE SEQUENCE</scope>
    <source>
        <strain evidence="2">HEK616</strain>
    </source>
</reference>
<dbReference type="Proteomes" id="UP001059597">
    <property type="component" value="Chromosome"/>
</dbReference>
<evidence type="ECO:0000313" key="2">
    <source>
        <dbReference type="EMBL" id="BDM68791.1"/>
    </source>
</evidence>
<organism evidence="2 3">
    <name type="scientific">Streptomyces nigrescens</name>
    <dbReference type="NCBI Taxonomy" id="1920"/>
    <lineage>
        <taxon>Bacteria</taxon>
        <taxon>Bacillati</taxon>
        <taxon>Actinomycetota</taxon>
        <taxon>Actinomycetes</taxon>
        <taxon>Kitasatosporales</taxon>
        <taxon>Streptomycetaceae</taxon>
        <taxon>Streptomyces</taxon>
    </lineage>
</organism>
<gene>
    <name evidence="2" type="ORF">HEK616_22780</name>
</gene>
<protein>
    <submittedName>
        <fullName evidence="2">Uncharacterized protein</fullName>
    </submittedName>
</protein>
<sequence>MIYGDLHPLSGELSGQALRGSPAPSTTQRPLACRGPAVGVTSALFRTDGGPEWVVHATTTAV</sequence>
<keyword evidence="3" id="KW-1185">Reference proteome</keyword>
<proteinExistence type="predicted"/>